<accession>A0A931I6X3</accession>
<gene>
    <name evidence="2" type="ORF">I5731_18995</name>
</gene>
<keyword evidence="1" id="KW-0812">Transmembrane</keyword>
<keyword evidence="3" id="KW-1185">Reference proteome</keyword>
<feature type="transmembrane region" description="Helical" evidence="1">
    <location>
        <begin position="146"/>
        <end position="171"/>
    </location>
</feature>
<dbReference type="AlphaFoldDB" id="A0A931I6X3"/>
<sequence>MAALFGGLVAAGGIRHAGTHQRSAGATLFAGLLAGTALFFPRLLAFADALLAPLLRSRRRVRLCRLGRPILLAGAALGFARLLALENALLAALLRRGGAIRLGGRFGGAVLLAGTLLGFARLLALQNALFAALLRRGRAIRLRGRFVCLFALARLGSGFRLLGLFALALAFGGAFFRLLLAAQLPLFLARLLGLLGIALAFGGLGLAGAVLHLGLGGALLAALRRRLRLGGALGLRGAFLTFLLALLDALLLALLGTFLLALLLEDEQFLVALREDDLGRGCEPRNESLRGSDDR</sequence>
<evidence type="ECO:0000256" key="1">
    <source>
        <dbReference type="SAM" id="Phobius"/>
    </source>
</evidence>
<comment type="caution">
    <text evidence="2">The sequence shown here is derived from an EMBL/GenBank/DDBJ whole genome shotgun (WGS) entry which is preliminary data.</text>
</comment>
<dbReference type="RefSeq" id="WP_197312986.1">
    <property type="nucleotide sequence ID" value="NZ_JADZLT010000056.1"/>
</dbReference>
<keyword evidence="1" id="KW-0472">Membrane</keyword>
<evidence type="ECO:0000313" key="3">
    <source>
        <dbReference type="Proteomes" id="UP000631694"/>
    </source>
</evidence>
<evidence type="ECO:0000313" key="2">
    <source>
        <dbReference type="EMBL" id="MBH0239916.1"/>
    </source>
</evidence>
<protein>
    <submittedName>
        <fullName evidence="2">Uncharacterized protein</fullName>
    </submittedName>
</protein>
<feature type="transmembrane region" description="Helical" evidence="1">
    <location>
        <begin position="106"/>
        <end position="134"/>
    </location>
</feature>
<feature type="transmembrane region" description="Helical" evidence="1">
    <location>
        <begin position="235"/>
        <end position="264"/>
    </location>
</feature>
<reference evidence="2" key="1">
    <citation type="submission" date="2020-12" db="EMBL/GenBank/DDBJ databases">
        <title>Methylobrevis albus sp. nov., isolated from fresh water lack sediment.</title>
        <authorList>
            <person name="Zou Q."/>
        </authorList>
    </citation>
    <scope>NUCLEOTIDE SEQUENCE</scope>
    <source>
        <strain evidence="2">L22</strain>
    </source>
</reference>
<feature type="transmembrane region" description="Helical" evidence="1">
    <location>
        <begin position="71"/>
        <end position="94"/>
    </location>
</feature>
<dbReference type="Proteomes" id="UP000631694">
    <property type="component" value="Unassembled WGS sequence"/>
</dbReference>
<keyword evidence="1" id="KW-1133">Transmembrane helix</keyword>
<proteinExistence type="predicted"/>
<dbReference type="EMBL" id="JADZLT010000056">
    <property type="protein sequence ID" value="MBH0239916.1"/>
    <property type="molecule type" value="Genomic_DNA"/>
</dbReference>
<organism evidence="2 3">
    <name type="scientific">Methylobrevis albus</name>
    <dbReference type="NCBI Taxonomy" id="2793297"/>
    <lineage>
        <taxon>Bacteria</taxon>
        <taxon>Pseudomonadati</taxon>
        <taxon>Pseudomonadota</taxon>
        <taxon>Alphaproteobacteria</taxon>
        <taxon>Hyphomicrobiales</taxon>
        <taxon>Pleomorphomonadaceae</taxon>
        <taxon>Methylobrevis</taxon>
    </lineage>
</organism>
<feature type="transmembrane region" description="Helical" evidence="1">
    <location>
        <begin position="191"/>
        <end position="223"/>
    </location>
</feature>
<name>A0A931I6X3_9HYPH</name>
<feature type="transmembrane region" description="Helical" evidence="1">
    <location>
        <begin position="27"/>
        <end position="51"/>
    </location>
</feature>